<keyword evidence="4" id="KW-1185">Reference proteome</keyword>
<protein>
    <submittedName>
        <fullName evidence="3">Glycosyl hydrolase BNR repeat-containing protein</fullName>
    </submittedName>
</protein>
<dbReference type="PANTHER" id="PTHR12106">
    <property type="entry name" value="SORTILIN RELATED"/>
    <property type="match status" value="1"/>
</dbReference>
<organism evidence="3 4">
    <name type="scientific">Haliscomenobacter hydrossis (strain ATCC 27775 / DSM 1100 / LMG 10767 / O)</name>
    <dbReference type="NCBI Taxonomy" id="760192"/>
    <lineage>
        <taxon>Bacteria</taxon>
        <taxon>Pseudomonadati</taxon>
        <taxon>Bacteroidota</taxon>
        <taxon>Saprospiria</taxon>
        <taxon>Saprospirales</taxon>
        <taxon>Haliscomenobacteraceae</taxon>
        <taxon>Haliscomenobacter</taxon>
    </lineage>
</organism>
<dbReference type="CDD" id="cd15482">
    <property type="entry name" value="Sialidase_non-viral"/>
    <property type="match status" value="2"/>
</dbReference>
<dbReference type="InterPro" id="IPR031778">
    <property type="entry name" value="Sortilin_N"/>
</dbReference>
<dbReference type="GO" id="GO:0016787">
    <property type="term" value="F:hydrolase activity"/>
    <property type="evidence" value="ECO:0007669"/>
    <property type="project" value="UniProtKB-KW"/>
</dbReference>
<sequence length="1061" mass="117804">MTTHPIKKPSAITPSLIFIYRFDHYPFGTILTIFSMKKLLLTLCGLALLGALQAQNPTTFTNPYEAKYFEKFKWRNIGPMRGGRSLGCTGSPGRTNEYYFGATGGGLWKTTDGGQEWFPVTDGQITCSSIGAVAVAETNPDIVYIGGGEVQLRGSITQGDGVYKSTDGGKTWRHIGLKETQAIARIRVHPTNPDIVYVSALGHPYGDNEERGVFRSTDGGNTWKKVLYVSPKTGSVDLIIDRVNPKIIYATTWQVYRKTWKMWGGGPECKLWKSVDGGDTWIDLSKNPGMPTGTLGKIGITVSPVDNNRLWAIVEANEGGVYRSDDGGWSWKKVNEERKLRQRAFYYSRIYADPFDKNTVYGLNVDFYKSTDGGVTFDKEITGQHGDYHDLWIDPNNPQRMIVSDDGGGSVSVNGGQSWTEQDYCTTQLYHVTVTSDVPYHVAGAQQDNSTLAIPSDGWDHMLAGGPNHGWYYEVGGGESGYITQHPVNKDIFYAGSQGALLTRYDRSNGQNRDIQVYPRFFSGEPSSALPERWQWTYPIVFSPKDPNQLFTCSQHVWRTKDDGQSWEKISPDLTYADPETLGPTGGEITKDMNGPEIYATVYALAPSNHDVNTIWAGSDDGRIHITRDGGKSWQEITPKDLPKHSVVSIIDESKHQSGTAYVAVYRYQVDDRQPYVYRTRDFGKTWTKIITGIANGHFARAVREDHVRPGLLFLGTEHGVYVSFDAGDHWQALQLNLPDTPIRDLVIKDNDVVLGTHGRGFWILDDIHPFRQLSPENLKQPATLFKPADAIRGVTTAMFQYYLQEKVDSVKIEVLDAKGATVISYKGDNTPAQRGAGGGPKPSTTAGLNTFSWNLRYPGATVFDGMILWGARPQNGPKAPLGKYQVKFTAGTYSQTYPFQILMNPNLKGINAADLQEQFEVAMKIRDKESAGNEAVIRIRNLRKQMEARMKETTDASFTTAAKDLNTKLTVIEEDLYQTKNQSGQDPLNFPIKLGNRISAVRRSLESGDAKPTAGVHKVFAELSKELEGHLTKLDATISGALPGLNKQLLALQLKEIKDK</sequence>
<evidence type="ECO:0000313" key="3">
    <source>
        <dbReference type="EMBL" id="AEE48082.1"/>
    </source>
</evidence>
<dbReference type="SUPFAM" id="SSF50939">
    <property type="entry name" value="Sialidases"/>
    <property type="match status" value="2"/>
</dbReference>
<feature type="domain" description="Sortilin N-terminal" evidence="2">
    <location>
        <begin position="162"/>
        <end position="286"/>
    </location>
</feature>
<dbReference type="Pfam" id="PF15902">
    <property type="entry name" value="Sortilin-Vps10"/>
    <property type="match status" value="2"/>
</dbReference>
<dbReference type="STRING" id="760192.Halhy_0169"/>
<dbReference type="InterPro" id="IPR015943">
    <property type="entry name" value="WD40/YVTN_repeat-like_dom_sf"/>
</dbReference>
<proteinExistence type="predicted"/>
<evidence type="ECO:0000256" key="1">
    <source>
        <dbReference type="ARBA" id="ARBA00022737"/>
    </source>
</evidence>
<dbReference type="AlphaFoldDB" id="F4KTT8"/>
<dbReference type="PANTHER" id="PTHR12106:SF27">
    <property type="entry name" value="SORTILIN-RELATED RECEPTOR"/>
    <property type="match status" value="1"/>
</dbReference>
<evidence type="ECO:0000313" key="4">
    <source>
        <dbReference type="Proteomes" id="UP000008461"/>
    </source>
</evidence>
<dbReference type="EMBL" id="CP002691">
    <property type="protein sequence ID" value="AEE48082.1"/>
    <property type="molecule type" value="Genomic_DNA"/>
</dbReference>
<dbReference type="Gene3D" id="2.130.10.10">
    <property type="entry name" value="YVTN repeat-like/Quinoprotein amine dehydrogenase"/>
    <property type="match status" value="4"/>
</dbReference>
<accession>F4KTT8</accession>
<gene>
    <name evidence="3" type="ordered locus">Halhy_0169</name>
</gene>
<dbReference type="HOGENOM" id="CLU_004847_0_0_10"/>
<name>F4KTT8_HALH1</name>
<keyword evidence="3" id="KW-0378">Hydrolase</keyword>
<dbReference type="InterPro" id="IPR050310">
    <property type="entry name" value="VPS10-sortilin"/>
</dbReference>
<dbReference type="eggNOG" id="COG4447">
    <property type="taxonomic scope" value="Bacteria"/>
</dbReference>
<dbReference type="KEGG" id="hhy:Halhy_0169"/>
<keyword evidence="1" id="KW-0677">Repeat</keyword>
<reference evidence="3 4" key="1">
    <citation type="journal article" date="2011" name="Stand. Genomic Sci.">
        <title>Complete genome sequence of Haliscomenobacter hydrossis type strain (O).</title>
        <authorList>
            <consortium name="US DOE Joint Genome Institute (JGI-PGF)"/>
            <person name="Daligault H."/>
            <person name="Lapidus A."/>
            <person name="Zeytun A."/>
            <person name="Nolan M."/>
            <person name="Lucas S."/>
            <person name="Del Rio T.G."/>
            <person name="Tice H."/>
            <person name="Cheng J.F."/>
            <person name="Tapia R."/>
            <person name="Han C."/>
            <person name="Goodwin L."/>
            <person name="Pitluck S."/>
            <person name="Liolios K."/>
            <person name="Pagani I."/>
            <person name="Ivanova N."/>
            <person name="Huntemann M."/>
            <person name="Mavromatis K."/>
            <person name="Mikhailova N."/>
            <person name="Pati A."/>
            <person name="Chen A."/>
            <person name="Palaniappan K."/>
            <person name="Land M."/>
            <person name="Hauser L."/>
            <person name="Brambilla E.M."/>
            <person name="Rohde M."/>
            <person name="Verbarg S."/>
            <person name="Goker M."/>
            <person name="Bristow J."/>
            <person name="Eisen J.A."/>
            <person name="Markowitz V."/>
            <person name="Hugenholtz P."/>
            <person name="Kyrpides N.C."/>
            <person name="Klenk H.P."/>
            <person name="Woyke T."/>
        </authorList>
    </citation>
    <scope>NUCLEOTIDE SEQUENCE [LARGE SCALE GENOMIC DNA]</scope>
    <source>
        <strain evidence="4">ATCC 27775 / DSM 1100 / LMG 10767 / O</strain>
    </source>
</reference>
<reference key="2">
    <citation type="submission" date="2011-04" db="EMBL/GenBank/DDBJ databases">
        <title>Complete sequence of chromosome of Haliscomenobacter hydrossis DSM 1100.</title>
        <authorList>
            <consortium name="US DOE Joint Genome Institute (JGI-PGF)"/>
            <person name="Lucas S."/>
            <person name="Han J."/>
            <person name="Lapidus A."/>
            <person name="Bruce D."/>
            <person name="Goodwin L."/>
            <person name="Pitluck S."/>
            <person name="Peters L."/>
            <person name="Kyrpides N."/>
            <person name="Mavromatis K."/>
            <person name="Ivanova N."/>
            <person name="Ovchinnikova G."/>
            <person name="Pagani I."/>
            <person name="Daligault H."/>
            <person name="Detter J.C."/>
            <person name="Han C."/>
            <person name="Land M."/>
            <person name="Hauser L."/>
            <person name="Markowitz V."/>
            <person name="Cheng J.-F."/>
            <person name="Hugenholtz P."/>
            <person name="Woyke T."/>
            <person name="Wu D."/>
            <person name="Verbarg S."/>
            <person name="Frueling A."/>
            <person name="Brambilla E."/>
            <person name="Klenk H.-P."/>
            <person name="Eisen J.A."/>
        </authorList>
    </citation>
    <scope>NUCLEOTIDE SEQUENCE</scope>
    <source>
        <strain>DSM 1100</strain>
    </source>
</reference>
<dbReference type="Proteomes" id="UP000008461">
    <property type="component" value="Chromosome"/>
</dbReference>
<feature type="domain" description="Sortilin N-terminal" evidence="2">
    <location>
        <begin position="556"/>
        <end position="702"/>
    </location>
</feature>
<evidence type="ECO:0000259" key="2">
    <source>
        <dbReference type="Pfam" id="PF15902"/>
    </source>
</evidence>
<dbReference type="InterPro" id="IPR036278">
    <property type="entry name" value="Sialidase_sf"/>
</dbReference>